<accession>A0ABP4Y5U1</accession>
<dbReference type="InterPro" id="IPR036052">
    <property type="entry name" value="TrpB-like_PALP_sf"/>
</dbReference>
<dbReference type="EMBL" id="BAAALT010000076">
    <property type="protein sequence ID" value="GAA1804759.1"/>
    <property type="molecule type" value="Genomic_DNA"/>
</dbReference>
<comment type="cofactor">
    <cofactor evidence="1">
        <name>pyridoxal 5'-phosphate</name>
        <dbReference type="ChEBI" id="CHEBI:597326"/>
    </cofactor>
</comment>
<evidence type="ECO:0000256" key="1">
    <source>
        <dbReference type="ARBA" id="ARBA00001933"/>
    </source>
</evidence>
<comment type="caution">
    <text evidence="4">The sequence shown here is derived from an EMBL/GenBank/DDBJ whole genome shotgun (WGS) entry which is preliminary data.</text>
</comment>
<dbReference type="Gene3D" id="3.40.50.1100">
    <property type="match status" value="2"/>
</dbReference>
<dbReference type="Pfam" id="PF00291">
    <property type="entry name" value="PALP"/>
    <property type="match status" value="1"/>
</dbReference>
<dbReference type="RefSeq" id="WP_344130734.1">
    <property type="nucleotide sequence ID" value="NZ_BAAALT010000076.1"/>
</dbReference>
<evidence type="ECO:0000313" key="5">
    <source>
        <dbReference type="Proteomes" id="UP001500218"/>
    </source>
</evidence>
<dbReference type="InterPro" id="IPR050214">
    <property type="entry name" value="Cys_Synth/Cystath_Beta-Synth"/>
</dbReference>
<gene>
    <name evidence="4" type="ORF">GCM10009682_28050</name>
</gene>
<dbReference type="InterPro" id="IPR001926">
    <property type="entry name" value="TrpB-like_PALP"/>
</dbReference>
<keyword evidence="5" id="KW-1185">Reference proteome</keyword>
<evidence type="ECO:0000256" key="2">
    <source>
        <dbReference type="ARBA" id="ARBA00022898"/>
    </source>
</evidence>
<feature type="domain" description="Tryptophan synthase beta chain-like PALP" evidence="3">
    <location>
        <begin position="30"/>
        <end position="110"/>
    </location>
</feature>
<name>A0ABP4Y5U1_9ACTN</name>
<evidence type="ECO:0000259" key="3">
    <source>
        <dbReference type="Pfam" id="PF00291"/>
    </source>
</evidence>
<dbReference type="PANTHER" id="PTHR10314">
    <property type="entry name" value="CYSTATHIONINE BETA-SYNTHASE"/>
    <property type="match status" value="1"/>
</dbReference>
<proteinExistence type="predicted"/>
<protein>
    <recommendedName>
        <fullName evidence="3">Tryptophan synthase beta chain-like PALP domain-containing protein</fullName>
    </recommendedName>
</protein>
<dbReference type="Proteomes" id="UP001500218">
    <property type="component" value="Unassembled WGS sequence"/>
</dbReference>
<dbReference type="SUPFAM" id="SSF53686">
    <property type="entry name" value="Tryptophan synthase beta subunit-like PLP-dependent enzymes"/>
    <property type="match status" value="1"/>
</dbReference>
<reference evidence="5" key="1">
    <citation type="journal article" date="2019" name="Int. J. Syst. Evol. Microbiol.">
        <title>The Global Catalogue of Microorganisms (GCM) 10K type strain sequencing project: providing services to taxonomists for standard genome sequencing and annotation.</title>
        <authorList>
            <consortium name="The Broad Institute Genomics Platform"/>
            <consortium name="The Broad Institute Genome Sequencing Center for Infectious Disease"/>
            <person name="Wu L."/>
            <person name="Ma J."/>
        </authorList>
    </citation>
    <scope>NUCLEOTIDE SEQUENCE [LARGE SCALE GENOMIC DNA]</scope>
    <source>
        <strain evidence="5">JCM 13250</strain>
    </source>
</reference>
<organism evidence="4 5">
    <name type="scientific">Luedemannella flava</name>
    <dbReference type="NCBI Taxonomy" id="349316"/>
    <lineage>
        <taxon>Bacteria</taxon>
        <taxon>Bacillati</taxon>
        <taxon>Actinomycetota</taxon>
        <taxon>Actinomycetes</taxon>
        <taxon>Micromonosporales</taxon>
        <taxon>Micromonosporaceae</taxon>
        <taxon>Luedemannella</taxon>
    </lineage>
</organism>
<evidence type="ECO:0000313" key="4">
    <source>
        <dbReference type="EMBL" id="GAA1804759.1"/>
    </source>
</evidence>
<sequence length="120" mass="12450">MRHLDSASALALDAVITHPFDTPRSAGVAGLVGDTPLVWIDTPLTTDGRGFWAKLEGHNPGGIKDRPALHMIAQARGRGELAAGAPIIESTSGTMGLGLALAGITYGHRSRSSATPAWSR</sequence>
<keyword evidence="2" id="KW-0663">Pyridoxal phosphate</keyword>